<keyword evidence="2" id="KW-0238">DNA-binding</keyword>
<evidence type="ECO:0000313" key="5">
    <source>
        <dbReference type="EMBL" id="NLR77367.1"/>
    </source>
</evidence>
<comment type="caution">
    <text evidence="5">The sequence shown here is derived from an EMBL/GenBank/DDBJ whole genome shotgun (WGS) entry which is preliminary data.</text>
</comment>
<dbReference type="InterPro" id="IPR020449">
    <property type="entry name" value="Tscrpt_reg_AraC-type_HTH"/>
</dbReference>
<dbReference type="GO" id="GO:0043565">
    <property type="term" value="F:sequence-specific DNA binding"/>
    <property type="evidence" value="ECO:0007669"/>
    <property type="project" value="InterPro"/>
</dbReference>
<dbReference type="Gene3D" id="1.10.10.60">
    <property type="entry name" value="Homeodomain-like"/>
    <property type="match status" value="1"/>
</dbReference>
<dbReference type="PANTHER" id="PTHR46796:SF13">
    <property type="entry name" value="HTH-TYPE TRANSCRIPTIONAL ACTIVATOR RHAS"/>
    <property type="match status" value="1"/>
</dbReference>
<dbReference type="InterPro" id="IPR018060">
    <property type="entry name" value="HTH_AraC"/>
</dbReference>
<dbReference type="Pfam" id="PF20240">
    <property type="entry name" value="DUF6597"/>
    <property type="match status" value="1"/>
</dbReference>
<evidence type="ECO:0000256" key="3">
    <source>
        <dbReference type="ARBA" id="ARBA00023163"/>
    </source>
</evidence>
<sequence length="261" mass="29332">MNIQSLLPPAALSSYVRSIMVIEHPQDRTGFVLPLYANGTPTLVFQSTRGQRNGSQVGHISVYGQAVAPTNLFIRERFVLIAYFLHPYAIKAILGVTASELTNTLADVNDLKPARAISLQEQLLNASSIAEQLKLINAFLLQRIANDCIDYSRIAFATATLQKDASAEALGKLRDQLFSTERSVQRLFEDQVGISPKLYKRICQFHMAFQQLNHFDFTKLSDIAYRNGFSDQSHFIRVFKEFTGMSPKDYLALRTGYTAEE</sequence>
<dbReference type="InterPro" id="IPR046532">
    <property type="entry name" value="DUF6597"/>
</dbReference>
<proteinExistence type="predicted"/>
<evidence type="ECO:0000256" key="2">
    <source>
        <dbReference type="ARBA" id="ARBA00023125"/>
    </source>
</evidence>
<name>A0A847SEV4_9BACT</name>
<dbReference type="Proteomes" id="UP000552864">
    <property type="component" value="Unassembled WGS sequence"/>
</dbReference>
<feature type="domain" description="HTH araC/xylS-type" evidence="4">
    <location>
        <begin position="151"/>
        <end position="253"/>
    </location>
</feature>
<dbReference type="SUPFAM" id="SSF46689">
    <property type="entry name" value="Homeodomain-like"/>
    <property type="match status" value="1"/>
</dbReference>
<gene>
    <name evidence="5" type="ORF">HGH91_01955</name>
</gene>
<dbReference type="PANTHER" id="PTHR46796">
    <property type="entry name" value="HTH-TYPE TRANSCRIPTIONAL ACTIVATOR RHAS-RELATED"/>
    <property type="match status" value="1"/>
</dbReference>
<organism evidence="5 6">
    <name type="scientific">Chitinophaga eiseniae</name>
    <dbReference type="NCBI Taxonomy" id="634771"/>
    <lineage>
        <taxon>Bacteria</taxon>
        <taxon>Pseudomonadati</taxon>
        <taxon>Bacteroidota</taxon>
        <taxon>Chitinophagia</taxon>
        <taxon>Chitinophagales</taxon>
        <taxon>Chitinophagaceae</taxon>
        <taxon>Chitinophaga</taxon>
    </lineage>
</organism>
<dbReference type="SMART" id="SM00342">
    <property type="entry name" value="HTH_ARAC"/>
    <property type="match status" value="1"/>
</dbReference>
<evidence type="ECO:0000256" key="1">
    <source>
        <dbReference type="ARBA" id="ARBA00023015"/>
    </source>
</evidence>
<protein>
    <submittedName>
        <fullName evidence="5">Helix-turn-helix transcriptional regulator</fullName>
    </submittedName>
</protein>
<dbReference type="InterPro" id="IPR050204">
    <property type="entry name" value="AraC_XylS_family_regulators"/>
</dbReference>
<dbReference type="PRINTS" id="PR00032">
    <property type="entry name" value="HTHARAC"/>
</dbReference>
<evidence type="ECO:0000259" key="4">
    <source>
        <dbReference type="PROSITE" id="PS01124"/>
    </source>
</evidence>
<keyword evidence="1" id="KW-0805">Transcription regulation</keyword>
<accession>A0A847SEV4</accession>
<dbReference type="Pfam" id="PF12833">
    <property type="entry name" value="HTH_18"/>
    <property type="match status" value="1"/>
</dbReference>
<reference evidence="5 6" key="1">
    <citation type="submission" date="2020-04" db="EMBL/GenBank/DDBJ databases">
        <authorList>
            <person name="Yin C."/>
        </authorList>
    </citation>
    <scope>NUCLEOTIDE SEQUENCE [LARGE SCALE GENOMIC DNA]</scope>
    <source>
        <strain evidence="5 6">Ak56</strain>
    </source>
</reference>
<dbReference type="InterPro" id="IPR009057">
    <property type="entry name" value="Homeodomain-like_sf"/>
</dbReference>
<dbReference type="PROSITE" id="PS01124">
    <property type="entry name" value="HTH_ARAC_FAMILY_2"/>
    <property type="match status" value="1"/>
</dbReference>
<dbReference type="AlphaFoldDB" id="A0A847SEV4"/>
<keyword evidence="6" id="KW-1185">Reference proteome</keyword>
<keyword evidence="3" id="KW-0804">Transcription</keyword>
<dbReference type="GO" id="GO:0003700">
    <property type="term" value="F:DNA-binding transcription factor activity"/>
    <property type="evidence" value="ECO:0007669"/>
    <property type="project" value="InterPro"/>
</dbReference>
<dbReference type="RefSeq" id="WP_168736773.1">
    <property type="nucleotide sequence ID" value="NZ_JABAHZ010000001.1"/>
</dbReference>
<dbReference type="EMBL" id="JABAHZ010000001">
    <property type="protein sequence ID" value="NLR77367.1"/>
    <property type="molecule type" value="Genomic_DNA"/>
</dbReference>
<evidence type="ECO:0000313" key="6">
    <source>
        <dbReference type="Proteomes" id="UP000552864"/>
    </source>
</evidence>